<dbReference type="AlphaFoldDB" id="U5QIY3"/>
<name>U5QIY3_GLOK1</name>
<dbReference type="OrthoDB" id="9831197at2"/>
<protein>
    <submittedName>
        <fullName evidence="2">Uncharacterized protein</fullName>
    </submittedName>
</protein>
<keyword evidence="3" id="KW-1185">Reference proteome</keyword>
<dbReference type="KEGG" id="glj:GKIL_2567"/>
<evidence type="ECO:0000313" key="2">
    <source>
        <dbReference type="EMBL" id="AGY58813.1"/>
    </source>
</evidence>
<proteinExistence type="predicted"/>
<dbReference type="RefSeq" id="WP_023174003.1">
    <property type="nucleotide sequence ID" value="NC_022600.1"/>
</dbReference>
<dbReference type="HOGENOM" id="CLU_1052758_0_0_3"/>
<evidence type="ECO:0000313" key="3">
    <source>
        <dbReference type="Proteomes" id="UP000017396"/>
    </source>
</evidence>
<gene>
    <name evidence="2" type="ORF">GKIL_2567</name>
</gene>
<accession>U5QIY3</accession>
<feature type="compositionally biased region" description="Polar residues" evidence="1">
    <location>
        <begin position="133"/>
        <end position="144"/>
    </location>
</feature>
<feature type="region of interest" description="Disordered" evidence="1">
    <location>
        <begin position="133"/>
        <end position="152"/>
    </location>
</feature>
<dbReference type="Proteomes" id="UP000017396">
    <property type="component" value="Chromosome"/>
</dbReference>
<organism evidence="2 3">
    <name type="scientific">Gloeobacter kilaueensis (strain ATCC BAA-2537 / CCAP 1431/1 / ULC 316 / JS1)</name>
    <dbReference type="NCBI Taxonomy" id="1183438"/>
    <lineage>
        <taxon>Bacteria</taxon>
        <taxon>Bacillati</taxon>
        <taxon>Cyanobacteriota</taxon>
        <taxon>Cyanophyceae</taxon>
        <taxon>Gloeobacterales</taxon>
        <taxon>Gloeobacteraceae</taxon>
        <taxon>Gloeobacter</taxon>
    </lineage>
</organism>
<dbReference type="EMBL" id="CP003587">
    <property type="protein sequence ID" value="AGY58813.1"/>
    <property type="molecule type" value="Genomic_DNA"/>
</dbReference>
<evidence type="ECO:0000256" key="1">
    <source>
        <dbReference type="SAM" id="MobiDB-lite"/>
    </source>
</evidence>
<sequence>MGRRLGTGAIISGLLSVGLLVGTAWADQKPADGSLQSFVTNLLDFIKTVQDTTYKSIGTSYQEQIESLYGEQEGFDYSQFMGALGLPDTFSLGLSLTDDSNSDPFNLGPYAPRTLIQHLVARESNRALTRATQTDRLSGTNQEQIKSDNDELHSRLQDSADRAVTAANTASSATSTQDTLKQVNQQLALVNSSIVSTSLESLKLQTDFAGGLGNLQMLISDVGEAFDEQVRERYYLRSQQALGTAASAFEAGETLARQPLNSEPAR</sequence>
<reference evidence="2 3" key="1">
    <citation type="journal article" date="2013" name="PLoS ONE">
        <title>Cultivation and Complete Genome Sequencing of Gloeobacter kilaueensis sp. nov., from a Lava Cave in Kilauea Caldera, Hawai'i.</title>
        <authorList>
            <person name="Saw J.H."/>
            <person name="Schatz M."/>
            <person name="Brown M.V."/>
            <person name="Kunkel D.D."/>
            <person name="Foster J.S."/>
            <person name="Shick H."/>
            <person name="Christensen S."/>
            <person name="Hou S."/>
            <person name="Wan X."/>
            <person name="Donachie S.P."/>
        </authorList>
    </citation>
    <scope>NUCLEOTIDE SEQUENCE [LARGE SCALE GENOMIC DNA]</scope>
    <source>
        <strain evidence="3">JS</strain>
    </source>
</reference>